<reference evidence="1" key="1">
    <citation type="submission" date="2021-03" db="EMBL/GenBank/DDBJ databases">
        <authorList>
            <person name="Bekaert M."/>
        </authorList>
    </citation>
    <scope>NUCLEOTIDE SEQUENCE</scope>
</reference>
<dbReference type="EMBL" id="CAJPWZ010000117">
    <property type="protein sequence ID" value="CAG2186106.1"/>
    <property type="molecule type" value="Genomic_DNA"/>
</dbReference>
<keyword evidence="2" id="KW-1185">Reference proteome</keyword>
<name>A0A8S3PR17_MYTED</name>
<dbReference type="SUPFAM" id="SSF57924">
    <property type="entry name" value="Inhibitor of apoptosis (IAP) repeat"/>
    <property type="match status" value="1"/>
</dbReference>
<dbReference type="InterPro" id="IPR013083">
    <property type="entry name" value="Znf_RING/FYVE/PHD"/>
</dbReference>
<protein>
    <submittedName>
        <fullName evidence="1">Uncharacterized protein</fullName>
    </submittedName>
</protein>
<comment type="caution">
    <text evidence="1">The sequence shown here is derived from an EMBL/GenBank/DDBJ whole genome shotgun (WGS) entry which is preliminary data.</text>
</comment>
<dbReference type="OrthoDB" id="6057574at2759"/>
<dbReference type="InterPro" id="IPR001370">
    <property type="entry name" value="BIR_rpt"/>
</dbReference>
<evidence type="ECO:0000313" key="1">
    <source>
        <dbReference type="EMBL" id="CAG2186106.1"/>
    </source>
</evidence>
<organism evidence="1 2">
    <name type="scientific">Mytilus edulis</name>
    <name type="common">Blue mussel</name>
    <dbReference type="NCBI Taxonomy" id="6550"/>
    <lineage>
        <taxon>Eukaryota</taxon>
        <taxon>Metazoa</taxon>
        <taxon>Spiralia</taxon>
        <taxon>Lophotrochozoa</taxon>
        <taxon>Mollusca</taxon>
        <taxon>Bivalvia</taxon>
        <taxon>Autobranchia</taxon>
        <taxon>Pteriomorphia</taxon>
        <taxon>Mytilida</taxon>
        <taxon>Mytiloidea</taxon>
        <taxon>Mytilidae</taxon>
        <taxon>Mytilinae</taxon>
        <taxon>Mytilus</taxon>
    </lineage>
</organism>
<proteinExistence type="predicted"/>
<sequence>MKEGIADRMKTNKNGYDLTDGDIDIAENSKCALQRYSKRFSFINYRLNTFYNWKPSVNMWPKHLAEAGYILVNGNIIQCYECASILEVGSMQGINDPLEIHHRTSPSCKFIRIQKLKKENEDLRNSFKCFQCRKRHLAYVLIPCSHVACDKCYVTNVCLCRTLVEHRHAVVLPLTFYNEQLHDTYVFGEGI</sequence>
<accession>A0A8S3PR17</accession>
<dbReference type="Gene3D" id="1.10.1170.10">
    <property type="entry name" value="Inhibitor Of Apoptosis Protein (2mihbC-IAP-1), Chain A"/>
    <property type="match status" value="1"/>
</dbReference>
<evidence type="ECO:0000313" key="2">
    <source>
        <dbReference type="Proteomes" id="UP000683360"/>
    </source>
</evidence>
<dbReference type="Proteomes" id="UP000683360">
    <property type="component" value="Unassembled WGS sequence"/>
</dbReference>
<dbReference type="PROSITE" id="PS50143">
    <property type="entry name" value="BIR_REPEAT_2"/>
    <property type="match status" value="1"/>
</dbReference>
<gene>
    <name evidence="1" type="ORF">MEDL_1692</name>
</gene>
<dbReference type="SMART" id="SM00238">
    <property type="entry name" value="BIR"/>
    <property type="match status" value="1"/>
</dbReference>
<dbReference type="AlphaFoldDB" id="A0A8S3PR17"/>
<dbReference type="Pfam" id="PF00653">
    <property type="entry name" value="BIR"/>
    <property type="match status" value="1"/>
</dbReference>
<dbReference type="Gene3D" id="3.30.40.10">
    <property type="entry name" value="Zinc/RING finger domain, C3HC4 (zinc finger)"/>
    <property type="match status" value="1"/>
</dbReference>